<dbReference type="VEuPathDB" id="AmoebaDB:ACA1_223260"/>
<sequence length="93" mass="10643">MQQVVRLLTLERYQDAVDALNTLNTVKVVIEGAGDEWKAEATSRLCSIRPSSSWALHVTKDEKKREFFSCLKKCFHILENTRDAVQTCNTSLR</sequence>
<dbReference type="KEGG" id="acan:ACA1_223260"/>
<dbReference type="Proteomes" id="UP000011083">
    <property type="component" value="Unassembled WGS sequence"/>
</dbReference>
<dbReference type="AlphaFoldDB" id="L8GTU4"/>
<dbReference type="EMBL" id="KB008010">
    <property type="protein sequence ID" value="ELR16028.1"/>
    <property type="molecule type" value="Genomic_DNA"/>
</dbReference>
<proteinExistence type="predicted"/>
<dbReference type="GeneID" id="14916705"/>
<protein>
    <submittedName>
        <fullName evidence="1">Uncharacterized protein</fullName>
    </submittedName>
</protein>
<organism evidence="1 2">
    <name type="scientific">Acanthamoeba castellanii (strain ATCC 30010 / Neff)</name>
    <dbReference type="NCBI Taxonomy" id="1257118"/>
    <lineage>
        <taxon>Eukaryota</taxon>
        <taxon>Amoebozoa</taxon>
        <taxon>Discosea</taxon>
        <taxon>Longamoebia</taxon>
        <taxon>Centramoebida</taxon>
        <taxon>Acanthamoebidae</taxon>
        <taxon>Acanthamoeba</taxon>
    </lineage>
</organism>
<evidence type="ECO:0000313" key="2">
    <source>
        <dbReference type="Proteomes" id="UP000011083"/>
    </source>
</evidence>
<accession>L8GTU4</accession>
<evidence type="ECO:0000313" key="1">
    <source>
        <dbReference type="EMBL" id="ELR16028.1"/>
    </source>
</evidence>
<keyword evidence="2" id="KW-1185">Reference proteome</keyword>
<gene>
    <name evidence="1" type="ORF">ACA1_223260</name>
</gene>
<dbReference type="RefSeq" id="XP_004338041.1">
    <property type="nucleotide sequence ID" value="XM_004337993.1"/>
</dbReference>
<name>L8GTU4_ACACF</name>
<reference evidence="1 2" key="1">
    <citation type="journal article" date="2013" name="Genome Biol.">
        <title>Genome of Acanthamoeba castellanii highlights extensive lateral gene transfer and early evolution of tyrosine kinase signaling.</title>
        <authorList>
            <person name="Clarke M."/>
            <person name="Lohan A.J."/>
            <person name="Liu B."/>
            <person name="Lagkouvardos I."/>
            <person name="Roy S."/>
            <person name="Zafar N."/>
            <person name="Bertelli C."/>
            <person name="Schilde C."/>
            <person name="Kianianmomeni A."/>
            <person name="Burglin T.R."/>
            <person name="Frech C."/>
            <person name="Turcotte B."/>
            <person name="Kopec K.O."/>
            <person name="Synnott J.M."/>
            <person name="Choo C."/>
            <person name="Paponov I."/>
            <person name="Finkler A."/>
            <person name="Soon Heng Tan C."/>
            <person name="Hutchins A.P."/>
            <person name="Weinmeier T."/>
            <person name="Rattei T."/>
            <person name="Chu J.S."/>
            <person name="Gimenez G."/>
            <person name="Irimia M."/>
            <person name="Rigden D.J."/>
            <person name="Fitzpatrick D.A."/>
            <person name="Lorenzo-Morales J."/>
            <person name="Bateman A."/>
            <person name="Chiu C.H."/>
            <person name="Tang P."/>
            <person name="Hegemann P."/>
            <person name="Fromm H."/>
            <person name="Raoult D."/>
            <person name="Greub G."/>
            <person name="Miranda-Saavedra D."/>
            <person name="Chen N."/>
            <person name="Nash P."/>
            <person name="Ginger M.L."/>
            <person name="Horn M."/>
            <person name="Schaap P."/>
            <person name="Caler L."/>
            <person name="Loftus B."/>
        </authorList>
    </citation>
    <scope>NUCLEOTIDE SEQUENCE [LARGE SCALE GENOMIC DNA]</scope>
    <source>
        <strain evidence="1 2">Neff</strain>
    </source>
</reference>